<feature type="binding site" evidence="5">
    <location>
        <position position="80"/>
    </location>
    <ligand>
        <name>ATP</name>
        <dbReference type="ChEBI" id="CHEBI:30616"/>
    </ligand>
</feature>
<protein>
    <recommendedName>
        <fullName evidence="7">Protein kinase domain-containing protein</fullName>
    </recommendedName>
</protein>
<dbReference type="InterPro" id="IPR017441">
    <property type="entry name" value="Protein_kinase_ATP_BS"/>
</dbReference>
<feature type="compositionally biased region" description="Acidic residues" evidence="6">
    <location>
        <begin position="323"/>
        <end position="332"/>
    </location>
</feature>
<sequence length="515" mass="56605">MFTIPLTSSPSLTIYREREHGELIKQIFPLHKQKKQKQTQTQLQMAPKGSWKVGPTIGCGATATVCLAAEADSGDLFAVKSSPISRSALLQREQSMLSSLSSPHIISCLGFEISGDSYSLFLELAEGGTLSDIAGRLDEPKVQSFTRQILLGLSYLHSNGIAHCDVKGRNVLLCSEAIVKLADFGCARRVGDGGRSVMGTPAFMAPEVVRGEEQGIAGDVWSLGCTVVEMATGKSPWPEATNPVAAIHKISFSSDVPAMPEWISDKGKDFVSKCLRRDPKERWTTEQLLRHPFIVESEEICSSWKQGKRISPKSTMEFELWDSETEDEEEQEGLASPELNFPDRIRQLESPPATWAWDDDWIELRGGSDDCECSGSGRDDFAAENNGYKDEVSFRESMDVEEEELNSVLFTGEADDRTENLVIGCNSKRVRYSNPDPTRRVVRLTRPDRFRASALQRGSGRRRCSAAAGARERGSGVRQRAKARGSGWGQHREAHGVISEVREAASSAGGGSGWE</sequence>
<dbReference type="GO" id="GO:0004672">
    <property type="term" value="F:protein kinase activity"/>
    <property type="evidence" value="ECO:0007669"/>
    <property type="project" value="InterPro"/>
</dbReference>
<dbReference type="OrthoDB" id="275301at2759"/>
<dbReference type="Gene3D" id="1.10.510.10">
    <property type="entry name" value="Transferase(Phosphotransferase) domain 1"/>
    <property type="match status" value="1"/>
</dbReference>
<evidence type="ECO:0000256" key="4">
    <source>
        <dbReference type="ARBA" id="ARBA00022840"/>
    </source>
</evidence>
<dbReference type="InterPro" id="IPR000719">
    <property type="entry name" value="Prot_kinase_dom"/>
</dbReference>
<accession>A0A8T3BPM2</accession>
<evidence type="ECO:0000259" key="7">
    <source>
        <dbReference type="PROSITE" id="PS50011"/>
    </source>
</evidence>
<comment type="caution">
    <text evidence="8">The sequence shown here is derived from an EMBL/GenBank/DDBJ whole genome shotgun (WGS) entry which is preliminary data.</text>
</comment>
<proteinExistence type="predicted"/>
<keyword evidence="2 5" id="KW-0547">Nucleotide-binding</keyword>
<dbReference type="PANTHER" id="PTHR48011">
    <property type="entry name" value="CCR4-NOT TRANSCRIPTIONAL COMPLEX SUBUNIT CAF120-RELATED"/>
    <property type="match status" value="1"/>
</dbReference>
<reference evidence="8" key="1">
    <citation type="journal article" date="2022" name="Front. Genet.">
        <title>Chromosome-Scale Assembly of the Dendrobium nobile Genome Provides Insights Into the Molecular Mechanism of the Biosynthesis of the Medicinal Active Ingredient of Dendrobium.</title>
        <authorList>
            <person name="Xu Q."/>
            <person name="Niu S.-C."/>
            <person name="Li K.-L."/>
            <person name="Zheng P.-J."/>
            <person name="Zhang X.-J."/>
            <person name="Jia Y."/>
            <person name="Liu Y."/>
            <person name="Niu Y.-X."/>
            <person name="Yu L.-H."/>
            <person name="Chen D.-F."/>
            <person name="Zhang G.-Q."/>
        </authorList>
    </citation>
    <scope>NUCLEOTIDE SEQUENCE</scope>
    <source>
        <tissue evidence="8">Leaf</tissue>
    </source>
</reference>
<dbReference type="AlphaFoldDB" id="A0A8T3BPM2"/>
<keyword evidence="3" id="KW-0418">Kinase</keyword>
<dbReference type="CDD" id="cd06606">
    <property type="entry name" value="STKc_MAPKKK"/>
    <property type="match status" value="1"/>
</dbReference>
<dbReference type="Pfam" id="PF00069">
    <property type="entry name" value="Pkinase"/>
    <property type="match status" value="1"/>
</dbReference>
<dbReference type="SUPFAM" id="SSF56112">
    <property type="entry name" value="Protein kinase-like (PK-like)"/>
    <property type="match status" value="1"/>
</dbReference>
<dbReference type="GO" id="GO:0005524">
    <property type="term" value="F:ATP binding"/>
    <property type="evidence" value="ECO:0007669"/>
    <property type="project" value="UniProtKB-UniRule"/>
</dbReference>
<keyword evidence="4 5" id="KW-0067">ATP-binding</keyword>
<dbReference type="InterPro" id="IPR052751">
    <property type="entry name" value="Plant_MAPKKK"/>
</dbReference>
<evidence type="ECO:0000256" key="6">
    <source>
        <dbReference type="SAM" id="MobiDB-lite"/>
    </source>
</evidence>
<dbReference type="InterPro" id="IPR008271">
    <property type="entry name" value="Ser/Thr_kinase_AS"/>
</dbReference>
<name>A0A8T3BPM2_DENNO</name>
<dbReference type="Proteomes" id="UP000829196">
    <property type="component" value="Unassembled WGS sequence"/>
</dbReference>
<keyword evidence="1" id="KW-0808">Transferase</keyword>
<feature type="compositionally biased region" description="Basic and acidic residues" evidence="6">
    <location>
        <begin position="490"/>
        <end position="503"/>
    </location>
</feature>
<organism evidence="8 9">
    <name type="scientific">Dendrobium nobile</name>
    <name type="common">Orchid</name>
    <dbReference type="NCBI Taxonomy" id="94219"/>
    <lineage>
        <taxon>Eukaryota</taxon>
        <taxon>Viridiplantae</taxon>
        <taxon>Streptophyta</taxon>
        <taxon>Embryophyta</taxon>
        <taxon>Tracheophyta</taxon>
        <taxon>Spermatophyta</taxon>
        <taxon>Magnoliopsida</taxon>
        <taxon>Liliopsida</taxon>
        <taxon>Asparagales</taxon>
        <taxon>Orchidaceae</taxon>
        <taxon>Epidendroideae</taxon>
        <taxon>Malaxideae</taxon>
        <taxon>Dendrobiinae</taxon>
        <taxon>Dendrobium</taxon>
    </lineage>
</organism>
<dbReference type="SMART" id="SM00220">
    <property type="entry name" value="S_TKc"/>
    <property type="match status" value="1"/>
</dbReference>
<keyword evidence="9" id="KW-1185">Reference proteome</keyword>
<dbReference type="GO" id="GO:0007165">
    <property type="term" value="P:signal transduction"/>
    <property type="evidence" value="ECO:0007669"/>
    <property type="project" value="TreeGrafter"/>
</dbReference>
<feature type="region of interest" description="Disordered" evidence="6">
    <location>
        <begin position="455"/>
        <end position="515"/>
    </location>
</feature>
<feature type="domain" description="Protein kinase" evidence="7">
    <location>
        <begin position="51"/>
        <end position="294"/>
    </location>
</feature>
<dbReference type="SMR" id="A0A8T3BPM2"/>
<gene>
    <name evidence="8" type="ORF">KFK09_008484</name>
</gene>
<dbReference type="PROSITE" id="PS50011">
    <property type="entry name" value="PROTEIN_KINASE_DOM"/>
    <property type="match status" value="1"/>
</dbReference>
<evidence type="ECO:0000256" key="1">
    <source>
        <dbReference type="ARBA" id="ARBA00022679"/>
    </source>
</evidence>
<feature type="region of interest" description="Disordered" evidence="6">
    <location>
        <begin position="323"/>
        <end position="343"/>
    </location>
</feature>
<dbReference type="PROSITE" id="PS00108">
    <property type="entry name" value="PROTEIN_KINASE_ST"/>
    <property type="match status" value="1"/>
</dbReference>
<evidence type="ECO:0000313" key="8">
    <source>
        <dbReference type="EMBL" id="KAI0515816.1"/>
    </source>
</evidence>
<evidence type="ECO:0000256" key="5">
    <source>
        <dbReference type="PROSITE-ProRule" id="PRU10141"/>
    </source>
</evidence>
<dbReference type="PROSITE" id="PS00107">
    <property type="entry name" value="PROTEIN_KINASE_ATP"/>
    <property type="match status" value="1"/>
</dbReference>
<dbReference type="PANTHER" id="PTHR48011:SF4">
    <property type="entry name" value="MITOGEN-ACTIVATED PROTEIN KINASE KINASE KINASE 19"/>
    <property type="match status" value="1"/>
</dbReference>
<evidence type="ECO:0000256" key="2">
    <source>
        <dbReference type="ARBA" id="ARBA00022741"/>
    </source>
</evidence>
<evidence type="ECO:0000256" key="3">
    <source>
        <dbReference type="ARBA" id="ARBA00022777"/>
    </source>
</evidence>
<evidence type="ECO:0000313" key="9">
    <source>
        <dbReference type="Proteomes" id="UP000829196"/>
    </source>
</evidence>
<dbReference type="InterPro" id="IPR011009">
    <property type="entry name" value="Kinase-like_dom_sf"/>
</dbReference>
<dbReference type="EMBL" id="JAGYWB010000007">
    <property type="protein sequence ID" value="KAI0515816.1"/>
    <property type="molecule type" value="Genomic_DNA"/>
</dbReference>